<evidence type="ECO:0000259" key="2">
    <source>
        <dbReference type="Pfam" id="PF07431"/>
    </source>
</evidence>
<dbReference type="RefSeq" id="WP_285273292.1">
    <property type="nucleotide sequence ID" value="NZ_JASNVW010000001.1"/>
</dbReference>
<dbReference type="Pfam" id="PF07431">
    <property type="entry name" value="DUF1512"/>
    <property type="match status" value="1"/>
</dbReference>
<dbReference type="InterPro" id="IPR056460">
    <property type="entry name" value="DUF1512_N"/>
</dbReference>
<dbReference type="Proteomes" id="UP001529235">
    <property type="component" value="Unassembled WGS sequence"/>
</dbReference>
<name>A0ABD4Z4U1_9CREN</name>
<dbReference type="PIRSF" id="PIRSF016495">
    <property type="entry name" value="UCP016495"/>
    <property type="match status" value="1"/>
</dbReference>
<feature type="domain" description="DUF1512" evidence="2">
    <location>
        <begin position="17"/>
        <end position="194"/>
    </location>
</feature>
<keyword evidence="1" id="KW-1133">Transmembrane helix</keyword>
<proteinExistence type="predicted"/>
<dbReference type="InterPro" id="IPR009995">
    <property type="entry name" value="DUF1512"/>
</dbReference>
<feature type="transmembrane region" description="Helical" evidence="1">
    <location>
        <begin position="131"/>
        <end position="152"/>
    </location>
</feature>
<comment type="caution">
    <text evidence="4">The sequence shown here is derived from an EMBL/GenBank/DDBJ whole genome shotgun (WGS) entry which is preliminary data.</text>
</comment>
<keyword evidence="1" id="KW-0812">Transmembrane</keyword>
<evidence type="ECO:0000256" key="1">
    <source>
        <dbReference type="SAM" id="Phobius"/>
    </source>
</evidence>
<dbReference type="AlphaFoldDB" id="A0ABD4Z4U1"/>
<feature type="domain" description="DUF1512" evidence="3">
    <location>
        <begin position="198"/>
        <end position="370"/>
    </location>
</feature>
<accession>A0ABD4Z4U1</accession>
<organism evidence="4 5">
    <name type="scientific">Ignisphaera cupida</name>
    <dbReference type="NCBI Taxonomy" id="3050454"/>
    <lineage>
        <taxon>Archaea</taxon>
        <taxon>Thermoproteota</taxon>
        <taxon>Thermoprotei</taxon>
        <taxon>Desulfurococcales</taxon>
        <taxon>Desulfurococcaceae</taxon>
        <taxon>Ignisphaera</taxon>
    </lineage>
</organism>
<evidence type="ECO:0000259" key="3">
    <source>
        <dbReference type="Pfam" id="PF23542"/>
    </source>
</evidence>
<evidence type="ECO:0000313" key="4">
    <source>
        <dbReference type="EMBL" id="MDK6028326.1"/>
    </source>
</evidence>
<reference evidence="4 5" key="1">
    <citation type="submission" date="2023-05" db="EMBL/GenBank/DDBJ databases">
        <title>A new hyperthermophilic archaea 'Ignisphaera cupida' sp. nov. and description of the family 'Ignisphaeraceae' fam. nov.</title>
        <authorList>
            <person name="Podosokorskaya O.A."/>
            <person name="Elcheninov A.G."/>
            <person name="Klukina A."/>
            <person name="Merkel A.Y."/>
        </authorList>
    </citation>
    <scope>NUCLEOTIDE SEQUENCE [LARGE SCALE GENOMIC DNA]</scope>
    <source>
        <strain evidence="4 5">4213-co</strain>
    </source>
</reference>
<dbReference type="InterPro" id="IPR056461">
    <property type="entry name" value="DUF1512_C"/>
</dbReference>
<keyword evidence="5" id="KW-1185">Reference proteome</keyword>
<sequence length="371" mass="41093">MQIIMHMQIGGSDWNSILSILFWLVFMLYFFTDLPQKTQFLRYEKGVASRLAAIESLVKESISKVKMYLHKLDVSNIDNLIGNSLENYFAIEPVSIEPIDIIKRLDHIITANEDKYKKDLRNSIPNVGVHMLNNIAVSLAIVSALYTVFKILRHYYLLGKKYENWVLLMQLYLLLPQLVKELMPYVRAVDTFMKGIPIGDSAGPLTAFKLAGLAPRIDIEEDTVYSIVEIDNRKVYVIKAKGPGATVGKPGKAVAKIAEMLDYKVARIITIDAALKLEGEQTGLVAEGSGAAIGDVGPEKIEIERIAVKCGAPLDAVIVKMGSDEAINPMTKEIADGVEKAYQKVLEIIRNRTKPGDNVIVIGIGNTVGVY</sequence>
<evidence type="ECO:0000313" key="5">
    <source>
        <dbReference type="Proteomes" id="UP001529235"/>
    </source>
</evidence>
<dbReference type="EMBL" id="JASNVW010000001">
    <property type="protein sequence ID" value="MDK6028326.1"/>
    <property type="molecule type" value="Genomic_DNA"/>
</dbReference>
<feature type="transmembrane region" description="Helical" evidence="1">
    <location>
        <begin position="12"/>
        <end position="31"/>
    </location>
</feature>
<protein>
    <submittedName>
        <fullName evidence="4">DUF1512 domain-containing protein</fullName>
    </submittedName>
</protein>
<keyword evidence="1" id="KW-0472">Membrane</keyword>
<gene>
    <name evidence="4" type="ORF">QPL79_02980</name>
</gene>
<dbReference type="Pfam" id="PF23542">
    <property type="entry name" value="DUF1512_C"/>
    <property type="match status" value="1"/>
</dbReference>